<dbReference type="InterPro" id="IPR018062">
    <property type="entry name" value="HTH_AraC-typ_CS"/>
</dbReference>
<keyword evidence="1" id="KW-0805">Transcription regulation</keyword>
<dbReference type="PANTHER" id="PTHR43280:SF27">
    <property type="entry name" value="TRANSCRIPTIONAL REGULATOR MTLR"/>
    <property type="match status" value="1"/>
</dbReference>
<name>A0A4R1M3W3_9SPHI</name>
<feature type="domain" description="HTH araC/xylS-type" evidence="4">
    <location>
        <begin position="185"/>
        <end position="283"/>
    </location>
</feature>
<dbReference type="AlphaFoldDB" id="A0A4R1M3W3"/>
<dbReference type="InterPro" id="IPR014710">
    <property type="entry name" value="RmlC-like_jellyroll"/>
</dbReference>
<evidence type="ECO:0000256" key="2">
    <source>
        <dbReference type="ARBA" id="ARBA00023125"/>
    </source>
</evidence>
<reference evidence="5 6" key="1">
    <citation type="submission" date="2019-03" db="EMBL/GenBank/DDBJ databases">
        <title>Genomic Encyclopedia of Archaeal and Bacterial Type Strains, Phase II (KMG-II): from individual species to whole genera.</title>
        <authorList>
            <person name="Goeker M."/>
        </authorList>
    </citation>
    <scope>NUCLEOTIDE SEQUENCE [LARGE SCALE GENOMIC DNA]</scope>
    <source>
        <strain evidence="5 6">DSM 22554</strain>
    </source>
</reference>
<dbReference type="SUPFAM" id="SSF51182">
    <property type="entry name" value="RmlC-like cupins"/>
    <property type="match status" value="1"/>
</dbReference>
<evidence type="ECO:0000313" key="5">
    <source>
        <dbReference type="EMBL" id="TCK85564.1"/>
    </source>
</evidence>
<dbReference type="PANTHER" id="PTHR43280">
    <property type="entry name" value="ARAC-FAMILY TRANSCRIPTIONAL REGULATOR"/>
    <property type="match status" value="1"/>
</dbReference>
<dbReference type="OrthoDB" id="9787988at2"/>
<gene>
    <name evidence="5" type="ORF">C8N28_0875</name>
</gene>
<dbReference type="InterPro" id="IPR009057">
    <property type="entry name" value="Homeodomain-like_sf"/>
</dbReference>
<dbReference type="Pfam" id="PF12833">
    <property type="entry name" value="HTH_18"/>
    <property type="match status" value="1"/>
</dbReference>
<sequence length="289" mass="33483">MKASVEILYPKSDQSFLVRKFDKSAFEAPYHYHSEFELTTIIKGRGKRYIGNHMEDFQEGDLVLLGAGLPHCWKLENTPNSENEEASAVVVQFTRDFLGTDFFDKVELTGIKKLLEESRYGIRFSEEISTKVQKQLISLSKPNNHFKSLMRLMTILHDLESSDNQIILDKHITSALDSVEQARINPVMAYIVDNFNDKISLDKAAEIAHMTPNAFCKFFKKVTRKTFVQMVLAYRLNYARQKLIQTDKPISEISFESGFGDVSHFYKMFKAETKLSPLNYRKKFMQRFS</sequence>
<dbReference type="InterPro" id="IPR013096">
    <property type="entry name" value="Cupin_2"/>
</dbReference>
<dbReference type="Gene3D" id="1.10.10.60">
    <property type="entry name" value="Homeodomain-like"/>
    <property type="match status" value="2"/>
</dbReference>
<dbReference type="RefSeq" id="WP_132221863.1">
    <property type="nucleotide sequence ID" value="NZ_SMGO01000001.1"/>
</dbReference>
<evidence type="ECO:0000313" key="6">
    <source>
        <dbReference type="Proteomes" id="UP000294616"/>
    </source>
</evidence>
<dbReference type="SMART" id="SM00342">
    <property type="entry name" value="HTH_ARAC"/>
    <property type="match status" value="1"/>
</dbReference>
<accession>A0A4R1M3W3</accession>
<evidence type="ECO:0000259" key="4">
    <source>
        <dbReference type="PROSITE" id="PS01124"/>
    </source>
</evidence>
<dbReference type="EMBL" id="SMGO01000001">
    <property type="protein sequence ID" value="TCK85564.1"/>
    <property type="molecule type" value="Genomic_DNA"/>
</dbReference>
<dbReference type="Gene3D" id="2.60.120.10">
    <property type="entry name" value="Jelly Rolls"/>
    <property type="match status" value="1"/>
</dbReference>
<proteinExistence type="predicted"/>
<dbReference type="GO" id="GO:0043565">
    <property type="term" value="F:sequence-specific DNA binding"/>
    <property type="evidence" value="ECO:0007669"/>
    <property type="project" value="InterPro"/>
</dbReference>
<organism evidence="5 6">
    <name type="scientific">Albibacterium bauzanense</name>
    <dbReference type="NCBI Taxonomy" id="653929"/>
    <lineage>
        <taxon>Bacteria</taxon>
        <taxon>Pseudomonadati</taxon>
        <taxon>Bacteroidota</taxon>
        <taxon>Sphingobacteriia</taxon>
        <taxon>Sphingobacteriales</taxon>
        <taxon>Sphingobacteriaceae</taxon>
        <taxon>Albibacterium</taxon>
    </lineage>
</organism>
<dbReference type="PROSITE" id="PS01124">
    <property type="entry name" value="HTH_ARAC_FAMILY_2"/>
    <property type="match status" value="1"/>
</dbReference>
<dbReference type="CDD" id="cd06976">
    <property type="entry name" value="cupin_MtlR-like_N"/>
    <property type="match status" value="1"/>
</dbReference>
<keyword evidence="2" id="KW-0238">DNA-binding</keyword>
<dbReference type="SUPFAM" id="SSF46689">
    <property type="entry name" value="Homeodomain-like"/>
    <property type="match status" value="2"/>
</dbReference>
<evidence type="ECO:0000256" key="3">
    <source>
        <dbReference type="ARBA" id="ARBA00023163"/>
    </source>
</evidence>
<dbReference type="InterPro" id="IPR018060">
    <property type="entry name" value="HTH_AraC"/>
</dbReference>
<evidence type="ECO:0000256" key="1">
    <source>
        <dbReference type="ARBA" id="ARBA00023015"/>
    </source>
</evidence>
<comment type="caution">
    <text evidence="5">The sequence shown here is derived from an EMBL/GenBank/DDBJ whole genome shotgun (WGS) entry which is preliminary data.</text>
</comment>
<protein>
    <submittedName>
        <fullName evidence="5">AraC family transcriptional regulator</fullName>
    </submittedName>
</protein>
<dbReference type="InterPro" id="IPR011051">
    <property type="entry name" value="RmlC_Cupin_sf"/>
</dbReference>
<dbReference type="PROSITE" id="PS00041">
    <property type="entry name" value="HTH_ARAC_FAMILY_1"/>
    <property type="match status" value="1"/>
</dbReference>
<dbReference type="Pfam" id="PF07883">
    <property type="entry name" value="Cupin_2"/>
    <property type="match status" value="1"/>
</dbReference>
<keyword evidence="3" id="KW-0804">Transcription</keyword>
<keyword evidence="6" id="KW-1185">Reference proteome</keyword>
<dbReference type="GO" id="GO:0003700">
    <property type="term" value="F:DNA-binding transcription factor activity"/>
    <property type="evidence" value="ECO:0007669"/>
    <property type="project" value="InterPro"/>
</dbReference>
<dbReference type="Proteomes" id="UP000294616">
    <property type="component" value="Unassembled WGS sequence"/>
</dbReference>